<dbReference type="EMBL" id="FP929003">
    <property type="protein sequence ID" value="CBK42541.1"/>
    <property type="molecule type" value="Genomic_DNA"/>
</dbReference>
<evidence type="ECO:0000256" key="3">
    <source>
        <dbReference type="ARBA" id="ARBA00022840"/>
    </source>
</evidence>
<dbReference type="InterPro" id="IPR027417">
    <property type="entry name" value="P-loop_NTPase"/>
</dbReference>
<dbReference type="SMART" id="SM00382">
    <property type="entry name" value="AAA"/>
    <property type="match status" value="1"/>
</dbReference>
<evidence type="ECO:0000259" key="4">
    <source>
        <dbReference type="SMART" id="SM00382"/>
    </source>
</evidence>
<dbReference type="NCBIfam" id="NF038214">
    <property type="entry name" value="IS21_help_AAA"/>
    <property type="match status" value="1"/>
</dbReference>
<keyword evidence="3 5" id="KW-0067">ATP-binding</keyword>
<dbReference type="Gene3D" id="3.40.50.300">
    <property type="entry name" value="P-loop containing nucleotide triphosphate hydrolases"/>
    <property type="match status" value="1"/>
</dbReference>
<dbReference type="PANTHER" id="PTHR30050:SF4">
    <property type="entry name" value="ATP-BINDING PROTEIN RV3427C IN INSERTION SEQUENCE-RELATED"/>
    <property type="match status" value="1"/>
</dbReference>
<evidence type="ECO:0000256" key="2">
    <source>
        <dbReference type="ARBA" id="ARBA00022741"/>
    </source>
</evidence>
<reference evidence="5 6" key="1">
    <citation type="journal article" date="2010" name="Proc. Natl. Acad. Sci. U.S.A.">
        <title>A Nitrospira metagenome illuminates the physiology and evolution of globally important nitrite-oxidizing bacteria.</title>
        <authorList>
            <person name="Lucker S."/>
            <person name="Wagner M."/>
            <person name="Maixner F."/>
            <person name="Pelletier E."/>
            <person name="Koch H."/>
            <person name="Vacherie B."/>
            <person name="Rattei T."/>
            <person name="Sinninghe Damste J."/>
            <person name="Spieck E."/>
            <person name="Le Paslier D."/>
            <person name="Daims H."/>
        </authorList>
    </citation>
    <scope>NUCLEOTIDE SEQUENCE [LARGE SCALE GENOMIC DNA]</scope>
</reference>
<accession>D8PH04</accession>
<dbReference type="SUPFAM" id="SSF52540">
    <property type="entry name" value="P-loop containing nucleoside triphosphate hydrolases"/>
    <property type="match status" value="1"/>
</dbReference>
<comment type="similarity">
    <text evidence="1">Belongs to the IS21/IS1162 putative ATP-binding protein family.</text>
</comment>
<dbReference type="InterPro" id="IPR003593">
    <property type="entry name" value="AAA+_ATPase"/>
</dbReference>
<name>D8PH04_9BACT</name>
<dbReference type="PRINTS" id="PR00300">
    <property type="entry name" value="CLPPROTEASEA"/>
</dbReference>
<sequence>MSTPQLKRLQAHCQRLRLYQVAAELPSLLEQAAKAEQSYTDFLEEVLRREVQAKTDKHLAMRLAMARFPFQKTLETFDFKAQPSIDVKLIRELGTGRYLEQGENALFLGPPGVGKTHLAVALGITACEQGHRVLFTTAMGLLATLGKALSENRLEDRLKMLAQPQLLIIDEIGYIPIDRQGANLFFQLISRRYEKGSIVLTSNQSLGAWGEVFGDPVIATAILDRLLHHSITVNIKGESYRLREKRKAGLFKSPVSAASHSDA</sequence>
<evidence type="ECO:0000313" key="5">
    <source>
        <dbReference type="EMBL" id="CBK42541.1"/>
    </source>
</evidence>
<dbReference type="OrthoDB" id="9773429at2"/>
<dbReference type="eggNOG" id="COG1484">
    <property type="taxonomic scope" value="Bacteria"/>
</dbReference>
<dbReference type="STRING" id="330214.NIDE2836"/>
<gene>
    <name evidence="5" type="primary">istB4</name>
    <name evidence="5" type="ORF">NIDE2836</name>
</gene>
<dbReference type="HOGENOM" id="CLU_062999_1_1_0"/>
<dbReference type="AlphaFoldDB" id="D8PH04"/>
<dbReference type="Pfam" id="PF01695">
    <property type="entry name" value="IstB_IS21"/>
    <property type="match status" value="1"/>
</dbReference>
<dbReference type="CDD" id="cd00009">
    <property type="entry name" value="AAA"/>
    <property type="match status" value="1"/>
</dbReference>
<keyword evidence="2" id="KW-0547">Nucleotide-binding</keyword>
<dbReference type="InterPro" id="IPR002611">
    <property type="entry name" value="IstB_ATP-bd"/>
</dbReference>
<dbReference type="InterPro" id="IPR028350">
    <property type="entry name" value="DNAC/IstB-like"/>
</dbReference>
<feature type="domain" description="AAA+ ATPase" evidence="4">
    <location>
        <begin position="101"/>
        <end position="233"/>
    </location>
</feature>
<evidence type="ECO:0000256" key="1">
    <source>
        <dbReference type="ARBA" id="ARBA00008059"/>
    </source>
</evidence>
<dbReference type="InterPro" id="IPR047661">
    <property type="entry name" value="IstB"/>
</dbReference>
<keyword evidence="6" id="KW-1185">Reference proteome</keyword>
<dbReference type="GO" id="GO:0006260">
    <property type="term" value="P:DNA replication"/>
    <property type="evidence" value="ECO:0007669"/>
    <property type="project" value="TreeGrafter"/>
</dbReference>
<evidence type="ECO:0000313" key="6">
    <source>
        <dbReference type="Proteomes" id="UP000001660"/>
    </source>
</evidence>
<proteinExistence type="inferred from homology"/>
<dbReference type="KEGG" id="nde:NIDE2836"/>
<dbReference type="PANTHER" id="PTHR30050">
    <property type="entry name" value="CHROMOSOMAL REPLICATION INITIATOR PROTEIN DNAA"/>
    <property type="match status" value="1"/>
</dbReference>
<dbReference type="PIRSF" id="PIRSF003073">
    <property type="entry name" value="DNAC_TnpB_IstB"/>
    <property type="match status" value="1"/>
</dbReference>
<dbReference type="GO" id="GO:0005524">
    <property type="term" value="F:ATP binding"/>
    <property type="evidence" value="ECO:0007669"/>
    <property type="project" value="UniProtKB-KW"/>
</dbReference>
<protein>
    <submittedName>
        <fullName evidence="5">Insertion sequence IS21 ATP-binding protein</fullName>
    </submittedName>
</protein>
<dbReference type="InterPro" id="IPR001270">
    <property type="entry name" value="ClpA/B"/>
</dbReference>
<dbReference type="Proteomes" id="UP000001660">
    <property type="component" value="Chromosome"/>
</dbReference>
<organism evidence="5 6">
    <name type="scientific">Nitrospira defluvii</name>
    <dbReference type="NCBI Taxonomy" id="330214"/>
    <lineage>
        <taxon>Bacteria</taxon>
        <taxon>Pseudomonadati</taxon>
        <taxon>Nitrospirota</taxon>
        <taxon>Nitrospiria</taxon>
        <taxon>Nitrospirales</taxon>
        <taxon>Nitrospiraceae</taxon>
        <taxon>Nitrospira</taxon>
    </lineage>
</organism>